<dbReference type="GO" id="GO:0005525">
    <property type="term" value="F:GTP binding"/>
    <property type="evidence" value="ECO:0007669"/>
    <property type="project" value="InterPro"/>
</dbReference>
<dbReference type="SUPFAM" id="SSF52540">
    <property type="entry name" value="P-loop containing nucleoside triphosphate hydrolases"/>
    <property type="match status" value="1"/>
</dbReference>
<dbReference type="InterPro" id="IPR027417">
    <property type="entry name" value="P-loop_NTPase"/>
</dbReference>
<dbReference type="AlphaFoldDB" id="A0A5I0D5Y0"/>
<dbReference type="InterPro" id="IPR006073">
    <property type="entry name" value="GTP-bd"/>
</dbReference>
<name>A0A5I0D5Y0_SALET</name>
<accession>A0A5I0D5Y0</accession>
<reference evidence="2" key="1">
    <citation type="submission" date="2018-06" db="EMBL/GenBank/DDBJ databases">
        <authorList>
            <person name="Ashton P.M."/>
            <person name="Dallman T."/>
            <person name="Nair S."/>
            <person name="De Pinna E."/>
            <person name="Peters T."/>
            <person name="Grant K."/>
        </authorList>
    </citation>
    <scope>NUCLEOTIDE SEQUENCE</scope>
    <source>
        <strain evidence="2">458084</strain>
    </source>
</reference>
<evidence type="ECO:0000313" key="2">
    <source>
        <dbReference type="EMBL" id="EBV0635965.1"/>
    </source>
</evidence>
<feature type="domain" description="G" evidence="1">
    <location>
        <begin position="42"/>
        <end position="158"/>
    </location>
</feature>
<dbReference type="PANTHER" id="PTHR42714">
    <property type="entry name" value="TRNA MODIFICATION GTPASE GTPBP3"/>
    <property type="match status" value="1"/>
</dbReference>
<proteinExistence type="predicted"/>
<dbReference type="GO" id="GO:0002098">
    <property type="term" value="P:tRNA wobble uridine modification"/>
    <property type="evidence" value="ECO:0007669"/>
    <property type="project" value="TreeGrafter"/>
</dbReference>
<organism evidence="2">
    <name type="scientific">Salmonella enterica subsp. enterica serovar Ouagadougou</name>
    <dbReference type="NCBI Taxonomy" id="2564899"/>
    <lineage>
        <taxon>Bacteria</taxon>
        <taxon>Pseudomonadati</taxon>
        <taxon>Pseudomonadota</taxon>
        <taxon>Gammaproteobacteria</taxon>
        <taxon>Enterobacterales</taxon>
        <taxon>Enterobacteriaceae</taxon>
        <taxon>Salmonella</taxon>
    </lineage>
</organism>
<dbReference type="Gene3D" id="3.40.50.300">
    <property type="entry name" value="P-loop containing nucleotide triphosphate hydrolases"/>
    <property type="match status" value="1"/>
</dbReference>
<dbReference type="PANTHER" id="PTHR42714:SF2">
    <property type="entry name" value="TRNA MODIFICATION GTPASE GTPBP3, MITOCHONDRIAL"/>
    <property type="match status" value="1"/>
</dbReference>
<dbReference type="GO" id="GO:0005829">
    <property type="term" value="C:cytosol"/>
    <property type="evidence" value="ECO:0007669"/>
    <property type="project" value="TreeGrafter"/>
</dbReference>
<gene>
    <name evidence="2" type="ORF">DNM41_13700</name>
</gene>
<dbReference type="GO" id="GO:0030488">
    <property type="term" value="P:tRNA methylation"/>
    <property type="evidence" value="ECO:0007669"/>
    <property type="project" value="TreeGrafter"/>
</dbReference>
<dbReference type="Pfam" id="PF01926">
    <property type="entry name" value="MMR_HSR1"/>
    <property type="match status" value="1"/>
</dbReference>
<comment type="caution">
    <text evidence="2">The sequence shown here is derived from an EMBL/GenBank/DDBJ whole genome shotgun (WGS) entry which is preliminary data.</text>
</comment>
<dbReference type="CDD" id="cd11383">
    <property type="entry name" value="YfjP"/>
    <property type="match status" value="1"/>
</dbReference>
<dbReference type="EMBL" id="AAHEBA010000012">
    <property type="protein sequence ID" value="EBV0635965.1"/>
    <property type="molecule type" value="Genomic_DNA"/>
</dbReference>
<evidence type="ECO:0000259" key="1">
    <source>
        <dbReference type="Pfam" id="PF01926"/>
    </source>
</evidence>
<sequence length="298" mass="33205">MWMDNTDKTGSNPIKDAVDILPEGIRKIVLGRLNEIVGYEPRIGIMGKTGSGKSSLCNAIFKGEECPVSDVGACTREIKEVRIQFGKRSLYLVDIPGVGESAERDSEYENLYSGLMPKLDLILWVIKGDDRVLAPDERFYKEVLIPAGGKSKTLFVLNQVDKIEPFREWDEQNCCPSPRQMNNIAEKKEYISQYLGFPEHPIVAVSANEGYNVTHLVEEMVRALPKYAQSSVVAQVKEEHKTEKVIEEATDGFGDTVDRVIDEIIDMAPIPKPVATLAKAAKKVVVDVCKKIWSSIFG</sequence>
<protein>
    <submittedName>
        <fullName evidence="2">Ferrous iron transporter B</fullName>
    </submittedName>
</protein>